<feature type="chain" id="PRO_5011593064" evidence="2">
    <location>
        <begin position="20"/>
        <end position="141"/>
    </location>
</feature>
<dbReference type="EMBL" id="FNRL01000022">
    <property type="protein sequence ID" value="SEA92235.1"/>
    <property type="molecule type" value="Genomic_DNA"/>
</dbReference>
<dbReference type="RefSeq" id="WP_089763826.1">
    <property type="nucleotide sequence ID" value="NZ_BKAT01000036.1"/>
</dbReference>
<dbReference type="Proteomes" id="UP000199656">
    <property type="component" value="Unassembled WGS sequence"/>
</dbReference>
<protein>
    <submittedName>
        <fullName evidence="3">Uncharacterized protein</fullName>
    </submittedName>
</protein>
<keyword evidence="1" id="KW-1133">Transmembrane helix</keyword>
<evidence type="ECO:0000313" key="3">
    <source>
        <dbReference type="EMBL" id="SEA92235.1"/>
    </source>
</evidence>
<organism evidence="3 4">
    <name type="scientific">Chitinophaga terrae</name>
    <name type="common">ex Kim and Jung 2007</name>
    <dbReference type="NCBI Taxonomy" id="408074"/>
    <lineage>
        <taxon>Bacteria</taxon>
        <taxon>Pseudomonadati</taxon>
        <taxon>Bacteroidota</taxon>
        <taxon>Chitinophagia</taxon>
        <taxon>Chitinophagales</taxon>
        <taxon>Chitinophagaceae</taxon>
        <taxon>Chitinophaga</taxon>
    </lineage>
</organism>
<evidence type="ECO:0000256" key="1">
    <source>
        <dbReference type="SAM" id="Phobius"/>
    </source>
</evidence>
<gene>
    <name evidence="3" type="ORF">SAMN05660909_04168</name>
</gene>
<sequence length="141" mass="15730">MKRTISILTFSLLSCAAKAQSNTYLMGDKEISSEFMRSIIIITILFIFSSFILSLIRLILDSRLKKQMIEKGVPPEVIINMLPRKNELGTTIKWFCLLTAISVGLLIITLSLPLGIHSVVIMGFSVAGGLLAYYFWAKKTV</sequence>
<keyword evidence="4" id="KW-1185">Reference proteome</keyword>
<feature type="signal peptide" evidence="2">
    <location>
        <begin position="1"/>
        <end position="19"/>
    </location>
</feature>
<feature type="transmembrane region" description="Helical" evidence="1">
    <location>
        <begin position="35"/>
        <end position="60"/>
    </location>
</feature>
<feature type="transmembrane region" description="Helical" evidence="1">
    <location>
        <begin position="116"/>
        <end position="136"/>
    </location>
</feature>
<keyword evidence="2" id="KW-0732">Signal</keyword>
<feature type="transmembrane region" description="Helical" evidence="1">
    <location>
        <begin position="91"/>
        <end position="110"/>
    </location>
</feature>
<keyword evidence="1" id="KW-0812">Transmembrane</keyword>
<proteinExistence type="predicted"/>
<evidence type="ECO:0000313" key="4">
    <source>
        <dbReference type="Proteomes" id="UP000199656"/>
    </source>
</evidence>
<dbReference type="AlphaFoldDB" id="A0A1H4F4H2"/>
<dbReference type="PROSITE" id="PS51257">
    <property type="entry name" value="PROKAR_LIPOPROTEIN"/>
    <property type="match status" value="1"/>
</dbReference>
<reference evidence="4" key="1">
    <citation type="submission" date="2016-10" db="EMBL/GenBank/DDBJ databases">
        <authorList>
            <person name="Varghese N."/>
            <person name="Submissions S."/>
        </authorList>
    </citation>
    <scope>NUCLEOTIDE SEQUENCE [LARGE SCALE GENOMIC DNA]</scope>
    <source>
        <strain evidence="4">DSM 23920</strain>
    </source>
</reference>
<name>A0A1H4F4H2_9BACT</name>
<dbReference type="OrthoDB" id="671828at2"/>
<accession>A0A1H4F4H2</accession>
<dbReference type="STRING" id="408074.SAMN05660909_04168"/>
<keyword evidence="1" id="KW-0472">Membrane</keyword>
<evidence type="ECO:0000256" key="2">
    <source>
        <dbReference type="SAM" id="SignalP"/>
    </source>
</evidence>